<sequence length="269" mass="31387">MRRSPYSDIDVVNGCVTYNMKSWEDFSNFINKHFVTYSKQYIWRGQEKSDWLLESSLDRLLKKFNRTDRPLLRVKHLDNFRYSIRGRCEFSSSKLLEDECWALGQHYGLATPLLDWTNSPFFAAFFAVNNVPLIYPNTIDNGFNEKSFAIFALHKYSTLEKNEKMDLSEEMSLKVIDSLFDGNPRLVSQGGLFTKIPVSSDVEAWVEEKFSGFEDYEILIKFIIPYKDIKNTRKILSLLNRMNVNHLSLFPDLQGSSYHCNTMLAVPSY</sequence>
<feature type="domain" description="FRG" evidence="1">
    <location>
        <begin position="37"/>
        <end position="135"/>
    </location>
</feature>
<evidence type="ECO:0000259" key="1">
    <source>
        <dbReference type="SMART" id="SM00901"/>
    </source>
</evidence>
<proteinExistence type="predicted"/>
<dbReference type="Proteomes" id="UP000183954">
    <property type="component" value="Unassembled WGS sequence"/>
</dbReference>
<evidence type="ECO:0000313" key="3">
    <source>
        <dbReference type="Proteomes" id="UP000183954"/>
    </source>
</evidence>
<dbReference type="Pfam" id="PF08867">
    <property type="entry name" value="FRG"/>
    <property type="match status" value="1"/>
</dbReference>
<dbReference type="EMBL" id="FQXJ01000003">
    <property type="protein sequence ID" value="SHH15857.1"/>
    <property type="molecule type" value="Genomic_DNA"/>
</dbReference>
<keyword evidence="3" id="KW-1185">Reference proteome</keyword>
<reference evidence="3" key="1">
    <citation type="submission" date="2016-11" db="EMBL/GenBank/DDBJ databases">
        <authorList>
            <person name="Varghese N."/>
            <person name="Submissions S."/>
        </authorList>
    </citation>
    <scope>NUCLEOTIDE SEQUENCE [LARGE SCALE GENOMIC DNA]</scope>
    <source>
        <strain evidence="3">DSM 15449</strain>
    </source>
</reference>
<name>A0A1M5QP04_9FIRM</name>
<dbReference type="SMART" id="SM00901">
    <property type="entry name" value="FRG"/>
    <property type="match status" value="1"/>
</dbReference>
<dbReference type="RefSeq" id="WP_159436886.1">
    <property type="nucleotide sequence ID" value="NZ_FQXJ01000003.1"/>
</dbReference>
<dbReference type="InterPro" id="IPR014966">
    <property type="entry name" value="FRG-dom"/>
</dbReference>
<dbReference type="STRING" id="1121420.SAMN02746098_00322"/>
<protein>
    <submittedName>
        <fullName evidence="2">FRG domain-containing protein</fullName>
    </submittedName>
</protein>
<organism evidence="2 3">
    <name type="scientific">Desulfosporosinus lacus DSM 15449</name>
    <dbReference type="NCBI Taxonomy" id="1121420"/>
    <lineage>
        <taxon>Bacteria</taxon>
        <taxon>Bacillati</taxon>
        <taxon>Bacillota</taxon>
        <taxon>Clostridia</taxon>
        <taxon>Eubacteriales</taxon>
        <taxon>Desulfitobacteriaceae</taxon>
        <taxon>Desulfosporosinus</taxon>
    </lineage>
</organism>
<dbReference type="OrthoDB" id="9816036at2"/>
<evidence type="ECO:0000313" key="2">
    <source>
        <dbReference type="EMBL" id="SHH15857.1"/>
    </source>
</evidence>
<gene>
    <name evidence="2" type="ORF">SAMN02746098_00322</name>
</gene>
<dbReference type="AlphaFoldDB" id="A0A1M5QP04"/>
<accession>A0A1M5QP04</accession>